<proteinExistence type="predicted"/>
<dbReference type="EMBL" id="LLXI01004036">
    <property type="protein sequence ID" value="PKY60177.1"/>
    <property type="molecule type" value="Genomic_DNA"/>
</dbReference>
<accession>A0A2I1HMS7</accession>
<organism evidence="1 2">
    <name type="scientific">Rhizophagus irregularis</name>
    <dbReference type="NCBI Taxonomy" id="588596"/>
    <lineage>
        <taxon>Eukaryota</taxon>
        <taxon>Fungi</taxon>
        <taxon>Fungi incertae sedis</taxon>
        <taxon>Mucoromycota</taxon>
        <taxon>Glomeromycotina</taxon>
        <taxon>Glomeromycetes</taxon>
        <taxon>Glomerales</taxon>
        <taxon>Glomeraceae</taxon>
        <taxon>Rhizophagus</taxon>
    </lineage>
</organism>
<keyword evidence="2" id="KW-1185">Reference proteome</keyword>
<evidence type="ECO:0000313" key="1">
    <source>
        <dbReference type="EMBL" id="PKY60177.1"/>
    </source>
</evidence>
<sequence>MVYDLHLKQHPNMQKVYKDLYKSSDTENEKTDTYLTLIIKSIFMSEKEHTAYRV</sequence>
<name>A0A2I1HMS7_9GLOM</name>
<dbReference type="Proteomes" id="UP000234323">
    <property type="component" value="Unassembled WGS sequence"/>
</dbReference>
<gene>
    <name evidence="1" type="ORF">RhiirA4_483580</name>
</gene>
<comment type="caution">
    <text evidence="1">The sequence shown here is derived from an EMBL/GenBank/DDBJ whole genome shotgun (WGS) entry which is preliminary data.</text>
</comment>
<reference evidence="1 2" key="1">
    <citation type="submission" date="2015-10" db="EMBL/GenBank/DDBJ databases">
        <title>Genome analyses suggest a sexual origin of heterokaryosis in a supposedly ancient asexual fungus.</title>
        <authorList>
            <person name="Ropars J."/>
            <person name="Sedzielewska K."/>
            <person name="Noel J."/>
            <person name="Charron P."/>
            <person name="Farinelli L."/>
            <person name="Marton T."/>
            <person name="Kruger M."/>
            <person name="Pelin A."/>
            <person name="Brachmann A."/>
            <person name="Corradi N."/>
        </authorList>
    </citation>
    <scope>NUCLEOTIDE SEQUENCE [LARGE SCALE GENOMIC DNA]</scope>
    <source>
        <strain evidence="1 2">A4</strain>
    </source>
</reference>
<protein>
    <submittedName>
        <fullName evidence="1">Uncharacterized protein</fullName>
    </submittedName>
</protein>
<dbReference type="AlphaFoldDB" id="A0A2I1HMS7"/>
<evidence type="ECO:0000313" key="2">
    <source>
        <dbReference type="Proteomes" id="UP000234323"/>
    </source>
</evidence>